<dbReference type="InterPro" id="IPR011989">
    <property type="entry name" value="ARM-like"/>
</dbReference>
<dbReference type="PANTHER" id="PTHR14222">
    <property type="entry name" value="CONDENSIN"/>
    <property type="match status" value="1"/>
</dbReference>
<evidence type="ECO:0000256" key="7">
    <source>
        <dbReference type="ARBA" id="ARBA00023067"/>
    </source>
</evidence>
<feature type="domain" description="Condensin complex subunit 1 N-terminal" evidence="13">
    <location>
        <begin position="69"/>
        <end position="230"/>
    </location>
</feature>
<dbReference type="GO" id="GO:0007076">
    <property type="term" value="P:mitotic chromosome condensation"/>
    <property type="evidence" value="ECO:0007669"/>
    <property type="project" value="EnsemblFungi"/>
</dbReference>
<keyword evidence="7 10" id="KW-0226">DNA condensation</keyword>
<comment type="caution">
    <text evidence="14">The sequence shown here is derived from an EMBL/GenBank/DDBJ whole genome shotgun (WGS) entry which is preliminary data.</text>
</comment>
<dbReference type="OrthoDB" id="436262at2759"/>
<dbReference type="Proteomes" id="UP000186594">
    <property type="component" value="Unassembled WGS sequence"/>
</dbReference>
<dbReference type="EMBL" id="LXFE01003781">
    <property type="protein sequence ID" value="OLL22186.1"/>
    <property type="molecule type" value="Genomic_DNA"/>
</dbReference>
<evidence type="ECO:0000256" key="3">
    <source>
        <dbReference type="ARBA" id="ARBA00009606"/>
    </source>
</evidence>
<evidence type="ECO:0000313" key="14">
    <source>
        <dbReference type="EMBL" id="OLL22186.1"/>
    </source>
</evidence>
<organism evidence="14 15">
    <name type="scientific">Neolecta irregularis (strain DAH-3)</name>
    <dbReference type="NCBI Taxonomy" id="1198029"/>
    <lineage>
        <taxon>Eukaryota</taxon>
        <taxon>Fungi</taxon>
        <taxon>Dikarya</taxon>
        <taxon>Ascomycota</taxon>
        <taxon>Taphrinomycotina</taxon>
        <taxon>Neolectales</taxon>
        <taxon>Neolectaceae</taxon>
        <taxon>Neolecta</taxon>
    </lineage>
</organism>
<keyword evidence="8" id="KW-0539">Nucleus</keyword>
<comment type="subcellular location">
    <subcellularLocation>
        <location evidence="2">Chromosome</location>
    </subcellularLocation>
    <subcellularLocation>
        <location evidence="1">Nucleus</location>
    </subcellularLocation>
</comment>
<reference evidence="14 15" key="1">
    <citation type="submission" date="2016-04" db="EMBL/GenBank/DDBJ databases">
        <title>Evolutionary innovation and constraint leading to complex multicellularity in the Ascomycota.</title>
        <authorList>
            <person name="Cisse O."/>
            <person name="Nguyen A."/>
            <person name="Hewitt D.A."/>
            <person name="Jedd G."/>
            <person name="Stajich J.E."/>
        </authorList>
    </citation>
    <scope>NUCLEOTIDE SEQUENCE [LARGE SCALE GENOMIC DNA]</scope>
    <source>
        <strain evidence="14 15">DAH-3</strain>
    </source>
</reference>
<dbReference type="InterPro" id="IPR007673">
    <property type="entry name" value="Condensin_cplx_su1"/>
</dbReference>
<dbReference type="GO" id="GO:0003690">
    <property type="term" value="F:double-stranded DNA binding"/>
    <property type="evidence" value="ECO:0007669"/>
    <property type="project" value="EnsemblFungi"/>
</dbReference>
<dbReference type="GO" id="GO:0005737">
    <property type="term" value="C:cytoplasm"/>
    <property type="evidence" value="ECO:0007669"/>
    <property type="project" value="EnsemblFungi"/>
</dbReference>
<evidence type="ECO:0000256" key="8">
    <source>
        <dbReference type="ARBA" id="ARBA00023242"/>
    </source>
</evidence>
<dbReference type="GO" id="GO:0000791">
    <property type="term" value="C:euchromatin"/>
    <property type="evidence" value="ECO:0007669"/>
    <property type="project" value="EnsemblFungi"/>
</dbReference>
<dbReference type="SUPFAM" id="SSF48371">
    <property type="entry name" value="ARM repeat"/>
    <property type="match status" value="1"/>
</dbReference>
<proteinExistence type="inferred from homology"/>
<evidence type="ECO:0000256" key="4">
    <source>
        <dbReference type="ARBA" id="ARBA00022454"/>
    </source>
</evidence>
<dbReference type="Gene3D" id="1.25.10.10">
    <property type="entry name" value="Leucine-rich Repeat Variant"/>
    <property type="match status" value="2"/>
</dbReference>
<dbReference type="STRING" id="1198029.A0A1U7LHQ6"/>
<dbReference type="GO" id="GO:0000776">
    <property type="term" value="C:kinetochore"/>
    <property type="evidence" value="ECO:0007669"/>
    <property type="project" value="EnsemblFungi"/>
</dbReference>
<dbReference type="InterPro" id="IPR024324">
    <property type="entry name" value="Condensin_cplx_su1_N"/>
</dbReference>
<evidence type="ECO:0000256" key="6">
    <source>
        <dbReference type="ARBA" id="ARBA00022776"/>
    </source>
</evidence>
<evidence type="ECO:0000259" key="12">
    <source>
        <dbReference type="Pfam" id="PF12717"/>
    </source>
</evidence>
<comment type="similarity">
    <text evidence="3 10">Belongs to the CND1 (condensin subunit 1) family.</text>
</comment>
<feature type="domain" description="Condensin complex subunit 1 C-terminal" evidence="12">
    <location>
        <begin position="979"/>
        <end position="1138"/>
    </location>
</feature>
<evidence type="ECO:0000256" key="2">
    <source>
        <dbReference type="ARBA" id="ARBA00004286"/>
    </source>
</evidence>
<dbReference type="GO" id="GO:0140602">
    <property type="term" value="C:nucleolar peripheral inclusion body"/>
    <property type="evidence" value="ECO:0007669"/>
    <property type="project" value="EnsemblFungi"/>
</dbReference>
<evidence type="ECO:0000256" key="11">
    <source>
        <dbReference type="SAM" id="MobiDB-lite"/>
    </source>
</evidence>
<dbReference type="AlphaFoldDB" id="A0A1U7LHQ6"/>
<dbReference type="GO" id="GO:0010032">
    <property type="term" value="P:meiotic chromosome condensation"/>
    <property type="evidence" value="ECO:0007669"/>
    <property type="project" value="TreeGrafter"/>
</dbReference>
<keyword evidence="15" id="KW-1185">Reference proteome</keyword>
<dbReference type="GO" id="GO:0051301">
    <property type="term" value="P:cell division"/>
    <property type="evidence" value="ECO:0007669"/>
    <property type="project" value="UniProtKB-KW"/>
</dbReference>
<gene>
    <name evidence="14" type="ORF">NEOLI_001408</name>
</gene>
<comment type="function">
    <text evidence="10">Regulatory subunit of the condensin complex, a complex required for conversion of interphase chromatin into mitotic-like condense chromosomes. The condensin complex probably introduces positive supercoils into relaxed DNA in the presence of type I topoisomerases and converts nicked DNA into positive knotted forms in the presence of type II topoisomerases.</text>
</comment>
<evidence type="ECO:0000313" key="15">
    <source>
        <dbReference type="Proteomes" id="UP000186594"/>
    </source>
</evidence>
<feature type="region of interest" description="Disordered" evidence="11">
    <location>
        <begin position="869"/>
        <end position="890"/>
    </location>
</feature>
<dbReference type="GO" id="GO:0005730">
    <property type="term" value="C:nucleolus"/>
    <property type="evidence" value="ECO:0007669"/>
    <property type="project" value="EnsemblFungi"/>
</dbReference>
<dbReference type="OMA" id="CPLEKLW"/>
<name>A0A1U7LHQ6_NEOID</name>
<sequence length="1164" mass="129507">MSSCLDVLLPAFLADRASVPSALDADEASSRLDATETVDALADAPAAVASHLDVLIALLKSFAALDAAFKTKLVHVIVSSLSAQTELLAADLTHDNIDALSAHRSTIELLCFLLQWIIYESSPAKSSSTAAHTRQRSAKGRSAATNRDQSHWDSAAHIQTALDVLCRLLNLKLAKVWQTSAERDTLVSLATRPLYFLTESETLIKTVAIRMRVFKVLGIAIKHHGHAFGAQTCIVQALLYFEHLPEYMAEFLQILIEQYDYPQLTDDILRELSCKEFSSTDTKSPKYVASFLAKLSELLPNLVNKQMTLLIKHLDSESYTVRCGIIEVCGNLICDISKQDQLTEPHQGQLDSFFDLLEERFLDVNPYCRSKVIQVLVKLCDLPSKFPQRRQKFADLAVQSLEDKSSNVRRNTVKFLSKLIATHPFGLLHGGHLALSEWNDRLAKVTAELGKLEPEETIVQKEDQIDDELLDEQTQGQVATGDVSMVDVSMADISMIEEDNQIDLSLTQTQKKGLQQPQVSQEQLGKLNLTRKYYAEAVKFIKSLHSGSKIISQLLASKTKTEVLEAMDFFITADAYKLESAKEGIRKMLHLIWTKGNSDEGRGVQTHLIESYKCLYFDPPDEMTINESATFVARNMMSLTYGATLAELTSLEQLLSTMMKQNLISDDVIVKLWQVYGIQKKEISKSQRRGAIIVLTMLALADPDIVIRELELVLRVGLGSHGQTDLALARYSCIALQRISGKPQVKGVPEKESTRLPNDHPILLRLAATVIRSIDDKDWLGLAEQAINAIYALAQHPDILCSQIITTKAKAAFQLPTEQTQSQQDIPSIPTTVKLSHLFFVVGHVAIKQIVHIEACEMEFKRRKAASEKAKKDSGLSDKNEPAGDDLEMVGGTTEDDFTDAIQHIREKELLYGEKSLLAVFGPLIVEVISSNLNYPDPDLQAATAIALAKLMCVSAEFCETNLPLLLTVLERSVNPISRSNIVIALGDMTVCFNHLIDENTDFLYRRLRDQDTSVKKTCLMTLTFLILAGQVKVKGQLGEMAKCLEDPDRHIADLAKMFFTELATKENAIYNGFSDIFSALSAGAEPIEEDALHRILKVLMSFIEKEKHARQLAEKLASRLPRCETIRQWNDVSYALSLLPHKSDDIQKVLSEGFQYGTGISVP</sequence>
<keyword evidence="6 10" id="KW-0498">Mitosis</keyword>
<dbReference type="InterPro" id="IPR016024">
    <property type="entry name" value="ARM-type_fold"/>
</dbReference>
<dbReference type="GO" id="GO:0016887">
    <property type="term" value="F:ATP hydrolysis activity"/>
    <property type="evidence" value="ECO:0007669"/>
    <property type="project" value="EnsemblFungi"/>
</dbReference>
<evidence type="ECO:0000256" key="10">
    <source>
        <dbReference type="PIRNR" id="PIRNR017127"/>
    </source>
</evidence>
<evidence type="ECO:0000259" key="13">
    <source>
        <dbReference type="Pfam" id="PF12922"/>
    </source>
</evidence>
<feature type="region of interest" description="Disordered" evidence="11">
    <location>
        <begin position="128"/>
        <end position="150"/>
    </location>
</feature>
<dbReference type="GO" id="GO:0000796">
    <property type="term" value="C:condensin complex"/>
    <property type="evidence" value="ECO:0007669"/>
    <property type="project" value="EnsemblFungi"/>
</dbReference>
<dbReference type="Pfam" id="PF12717">
    <property type="entry name" value="Cnd1"/>
    <property type="match status" value="1"/>
</dbReference>
<dbReference type="FunFam" id="1.25.10.10:FF:000272">
    <property type="entry name" value="Condensin complex subunit 1"/>
    <property type="match status" value="1"/>
</dbReference>
<evidence type="ECO:0000256" key="5">
    <source>
        <dbReference type="ARBA" id="ARBA00022618"/>
    </source>
</evidence>
<dbReference type="InterPro" id="IPR026971">
    <property type="entry name" value="CND1/NCAPD3"/>
</dbReference>
<dbReference type="GO" id="GO:0003697">
    <property type="term" value="F:single-stranded DNA binding"/>
    <property type="evidence" value="ECO:0007669"/>
    <property type="project" value="EnsemblFungi"/>
</dbReference>
<dbReference type="GO" id="GO:0042393">
    <property type="term" value="F:histone binding"/>
    <property type="evidence" value="ECO:0007669"/>
    <property type="project" value="TreeGrafter"/>
</dbReference>
<feature type="compositionally biased region" description="Basic and acidic residues" evidence="11">
    <location>
        <begin position="869"/>
        <end position="882"/>
    </location>
</feature>
<accession>A0A1U7LHQ6</accession>
<keyword evidence="5 10" id="KW-0132">Cell division</keyword>
<dbReference type="PANTHER" id="PTHR14222:SF2">
    <property type="entry name" value="CONDENSIN COMPLEX SUBUNIT 1"/>
    <property type="match status" value="1"/>
</dbReference>
<dbReference type="InterPro" id="IPR032682">
    <property type="entry name" value="Cnd1_C"/>
</dbReference>
<dbReference type="Pfam" id="PF12922">
    <property type="entry name" value="Cnd1_N"/>
    <property type="match status" value="1"/>
</dbReference>
<protein>
    <recommendedName>
        <fullName evidence="10">Condensin complex subunit 1</fullName>
    </recommendedName>
</protein>
<evidence type="ECO:0000256" key="1">
    <source>
        <dbReference type="ARBA" id="ARBA00004123"/>
    </source>
</evidence>
<keyword evidence="4" id="KW-0158">Chromosome</keyword>
<evidence type="ECO:0000256" key="9">
    <source>
        <dbReference type="ARBA" id="ARBA00023306"/>
    </source>
</evidence>
<dbReference type="PIRSF" id="PIRSF017127">
    <property type="entry name" value="Condensin_D2"/>
    <property type="match status" value="1"/>
</dbReference>
<keyword evidence="9 10" id="KW-0131">Cell cycle</keyword>